<accession>A0ACC1LFK8</accession>
<organism evidence="1 2">
    <name type="scientific">Coemansia helicoidea</name>
    <dbReference type="NCBI Taxonomy" id="1286919"/>
    <lineage>
        <taxon>Eukaryota</taxon>
        <taxon>Fungi</taxon>
        <taxon>Fungi incertae sedis</taxon>
        <taxon>Zoopagomycota</taxon>
        <taxon>Kickxellomycotina</taxon>
        <taxon>Kickxellomycetes</taxon>
        <taxon>Kickxellales</taxon>
        <taxon>Kickxellaceae</taxon>
        <taxon>Coemansia</taxon>
    </lineage>
</organism>
<protein>
    <submittedName>
        <fullName evidence="1">Uncharacterized protein</fullName>
    </submittedName>
</protein>
<proteinExistence type="predicted"/>
<sequence>MKGVAGESPVGGGARCDGCLGRAATADCSAKQTSASAGERRERAAQAVRCFAEQLARGCGGGECAIRFCRGNQRYAQRLAALGRGELDALAVELARRALERPDVGELQPHTPAQLVVADSVAPQRACDSDEEGGGFAQAYARSIRRLVGWAQPAAPRPARGDCVADAIAARPEALDAHKLGSGDGAADQARSPAPKTIMTAAAAVRQPDPPPPPPQPQPAQTGSLVAKLGGSTVELVFQSPAALGQCFAANGDAAAAFGVDVAAAAAFMEEAASDEQTRATAVSALQRCLATIEGQLARTALLPAGVEDVAGRALAIGTLFVATGRSGTAALQRRMGRLIVRLVYRDGLLQRAPAVGWHGAFVRDSAQRRQWVEWWAAAPAAAARQWVQALRYDAEHACAELHGGLTSALEISDRLYADPARWAGALELLRLLWEANERAADGSGRGADEALDADEFRSERLLAQFALGDETRRWMDGLRRRAGEATASTDQWTPAGLDVFNPLMYPFVFGIAAAREVHTAEAHERMRQRYLGAHARQADLLQYQRLLNIDGRAERAVRPLVAPGWPLLSSNLAAVAGASNPYLVLSVRRSKLVPDAMDMLGAGLAGERARFPLKVRFVAGGEDGIDMGGVQKELYAALVPQLLAPERGLFALADGGDGDVLWPNAASPHALHDFELVGALLGLAFVNGIALGPVPLAPLLIQQLAFGGAGLAARAAGWPLPRLAEAARATFPRLVAGLQQLLDWDEQHGAVEDVFCRSFDVTVPDPLHVWQPAAAGSAAAPAAVDRASSTATFALGPDPAEPVTGTTRHRYVRRYLEFVAFEHVRPQMDALRRGFARAADGLAYRLIGPAELERRLCGSAAPLDAAALERIAGYEDEYAAGHPVVRRFWRVVHAMTQPQLRQLLAFVTAADRLPLDGYAGVTFVVQRNGPDSDRLPTALTCFGRLLLPAYRTEDRLRERLLTAIENASGFGLV</sequence>
<evidence type="ECO:0000313" key="1">
    <source>
        <dbReference type="EMBL" id="KAJ2806970.1"/>
    </source>
</evidence>
<keyword evidence="2" id="KW-1185">Reference proteome</keyword>
<dbReference type="EMBL" id="JANBUN010000096">
    <property type="protein sequence ID" value="KAJ2806970.1"/>
    <property type="molecule type" value="Genomic_DNA"/>
</dbReference>
<evidence type="ECO:0000313" key="2">
    <source>
        <dbReference type="Proteomes" id="UP001140087"/>
    </source>
</evidence>
<reference evidence="1" key="1">
    <citation type="submission" date="2022-07" db="EMBL/GenBank/DDBJ databases">
        <title>Phylogenomic reconstructions and comparative analyses of Kickxellomycotina fungi.</title>
        <authorList>
            <person name="Reynolds N.K."/>
            <person name="Stajich J.E."/>
            <person name="Barry K."/>
            <person name="Grigoriev I.V."/>
            <person name="Crous P."/>
            <person name="Smith M.E."/>
        </authorList>
    </citation>
    <scope>NUCLEOTIDE SEQUENCE</scope>
    <source>
        <strain evidence="1">BCRC 34780</strain>
    </source>
</reference>
<name>A0ACC1LFK8_9FUNG</name>
<dbReference type="Proteomes" id="UP001140087">
    <property type="component" value="Unassembled WGS sequence"/>
</dbReference>
<comment type="caution">
    <text evidence="1">The sequence shown here is derived from an EMBL/GenBank/DDBJ whole genome shotgun (WGS) entry which is preliminary data.</text>
</comment>
<gene>
    <name evidence="1" type="ORF">H4R21_000659</name>
</gene>